<dbReference type="NCBIfam" id="TIGR00200">
    <property type="entry name" value="cinA_nterm"/>
    <property type="match status" value="1"/>
</dbReference>
<dbReference type="PANTHER" id="PTHR13939">
    <property type="entry name" value="NICOTINAMIDE-NUCLEOTIDE AMIDOHYDROLASE PNCC"/>
    <property type="match status" value="1"/>
</dbReference>
<evidence type="ECO:0000313" key="3">
    <source>
        <dbReference type="EMBL" id="AWL09375.1"/>
    </source>
</evidence>
<dbReference type="GO" id="GO:0016787">
    <property type="term" value="F:hydrolase activity"/>
    <property type="evidence" value="ECO:0007669"/>
    <property type="project" value="UniProtKB-KW"/>
</dbReference>
<dbReference type="NCBIfam" id="NF001813">
    <property type="entry name" value="PRK00549.1"/>
    <property type="match status" value="1"/>
</dbReference>
<evidence type="ECO:0000259" key="2">
    <source>
        <dbReference type="SMART" id="SM00852"/>
    </source>
</evidence>
<dbReference type="InterPro" id="IPR036425">
    <property type="entry name" value="MoaB/Mog-like_dom_sf"/>
</dbReference>
<keyword evidence="3" id="KW-0378">Hydrolase</keyword>
<dbReference type="InterPro" id="IPR050101">
    <property type="entry name" value="CinA"/>
</dbReference>
<dbReference type="InterPro" id="IPR041424">
    <property type="entry name" value="CinA_KH"/>
</dbReference>
<dbReference type="Gene3D" id="3.90.950.20">
    <property type="entry name" value="CinA-like"/>
    <property type="match status" value="1"/>
</dbReference>
<dbReference type="NCBIfam" id="TIGR00177">
    <property type="entry name" value="molyb_syn"/>
    <property type="match status" value="1"/>
</dbReference>
<comment type="similarity">
    <text evidence="1">Belongs to the CinA family.</text>
</comment>
<dbReference type="SUPFAM" id="SSF53218">
    <property type="entry name" value="Molybdenum cofactor biosynthesis proteins"/>
    <property type="match status" value="1"/>
</dbReference>
<dbReference type="NCBIfam" id="TIGR00199">
    <property type="entry name" value="PncC_domain"/>
    <property type="match status" value="1"/>
</dbReference>
<dbReference type="OrthoDB" id="9801454at2"/>
<dbReference type="InterPro" id="IPR008135">
    <property type="entry name" value="Competence-induced_CinA"/>
</dbReference>
<evidence type="ECO:0000256" key="1">
    <source>
        <dbReference type="HAMAP-Rule" id="MF_00226"/>
    </source>
</evidence>
<sequence>MVRAEIITIGDEILYGQILDTNTQWISLELDKIGIKTIRKSSVGDQESEILSILEEAQHRADIVFITGGLGPTKDDLTKKVLANFFDCDMAYHPQALEDVRVFFEKRGRELSDLNRDQALLPTKAQYVQNKQGTAPGMWFEEKGTVWVSMAGVPFEMKAIMEDLVLPRVAQHFKTPTIVHKIVKVVGIGESYLSDMIQDWELSLPSHIKLAYLPSLGIVKLRLTGFGDSVTQLNQDIQQEIDRVMPLIKLYVFGYEQDELSQVIGQLLIEKGANISVAESCTGGYLAHLFTEIAGSSAYFKGGVISYANEVKIETLGVSHALLENDGAVSEACIIAMANGVREKLQSTISLATSGIAGPDGGTEEKPVGTVWIALSHAEGVITRKLQLAGTRKQIIHMTALNCLNLVRKFLLNELTQ</sequence>
<dbReference type="AlphaFoldDB" id="A0A2S2DVH0"/>
<dbReference type="Gene3D" id="3.40.980.10">
    <property type="entry name" value="MoaB/Mog-like domain"/>
    <property type="match status" value="1"/>
</dbReference>
<accession>A0A2S2DVH0</accession>
<keyword evidence="4" id="KW-1185">Reference proteome</keyword>
<proteinExistence type="inferred from homology"/>
<dbReference type="InterPro" id="IPR008136">
    <property type="entry name" value="CinA_C"/>
</dbReference>
<dbReference type="HAMAP" id="MF_00226_B">
    <property type="entry name" value="CinA_B"/>
    <property type="match status" value="1"/>
</dbReference>
<dbReference type="InterPro" id="IPR036653">
    <property type="entry name" value="CinA-like_C"/>
</dbReference>
<dbReference type="PIRSF" id="PIRSF006728">
    <property type="entry name" value="CinA"/>
    <property type="match status" value="1"/>
</dbReference>
<feature type="domain" description="MoaB/Mog" evidence="2">
    <location>
        <begin position="5"/>
        <end position="171"/>
    </location>
</feature>
<dbReference type="Pfam" id="PF02464">
    <property type="entry name" value="CinA"/>
    <property type="match status" value="1"/>
</dbReference>
<dbReference type="EMBL" id="CP029346">
    <property type="protein sequence ID" value="AWL09375.1"/>
    <property type="molecule type" value="Genomic_DNA"/>
</dbReference>
<dbReference type="SUPFAM" id="SSF142433">
    <property type="entry name" value="CinA-like"/>
    <property type="match status" value="1"/>
</dbReference>
<evidence type="ECO:0000313" key="4">
    <source>
        <dbReference type="Proteomes" id="UP000245468"/>
    </source>
</evidence>
<protein>
    <recommendedName>
        <fullName evidence="1">CinA-like protein</fullName>
    </recommendedName>
</protein>
<gene>
    <name evidence="3" type="primary">pncC</name>
    <name evidence="3" type="ORF">HME7025_01519</name>
</gene>
<reference evidence="4" key="1">
    <citation type="submission" date="2018-05" db="EMBL/GenBank/DDBJ databases">
        <title>Pseudarcicella sp. HME7025 Genome sequencing and assembly.</title>
        <authorList>
            <person name="Kim H."/>
            <person name="Kang H."/>
            <person name="Joh K."/>
        </authorList>
    </citation>
    <scope>NUCLEOTIDE SEQUENCE [LARGE SCALE GENOMIC DNA]</scope>
    <source>
        <strain evidence="4">HME7025</strain>
    </source>
</reference>
<dbReference type="CDD" id="cd00885">
    <property type="entry name" value="cinA"/>
    <property type="match status" value="1"/>
</dbReference>
<dbReference type="InterPro" id="IPR001453">
    <property type="entry name" value="MoaB/Mog_dom"/>
</dbReference>
<dbReference type="SMART" id="SM00852">
    <property type="entry name" value="MoCF_biosynth"/>
    <property type="match status" value="1"/>
</dbReference>
<dbReference type="Proteomes" id="UP000245468">
    <property type="component" value="Chromosome"/>
</dbReference>
<organism evidence="3 4">
    <name type="scientific">Aquirufa nivalisilvae</name>
    <dbReference type="NCBI Taxonomy" id="2516557"/>
    <lineage>
        <taxon>Bacteria</taxon>
        <taxon>Pseudomonadati</taxon>
        <taxon>Bacteroidota</taxon>
        <taxon>Cytophagia</taxon>
        <taxon>Cytophagales</taxon>
        <taxon>Flectobacillaceae</taxon>
        <taxon>Aquirufa</taxon>
    </lineage>
</organism>
<dbReference type="KEGG" id="psez:HME7025_01519"/>
<dbReference type="Pfam" id="PF00994">
    <property type="entry name" value="MoCF_biosynth"/>
    <property type="match status" value="1"/>
</dbReference>
<dbReference type="Pfam" id="PF18146">
    <property type="entry name" value="CinA_KH"/>
    <property type="match status" value="1"/>
</dbReference>
<dbReference type="RefSeq" id="WP_109323066.1">
    <property type="nucleotide sequence ID" value="NZ_CP029346.1"/>
</dbReference>
<name>A0A2S2DVH0_9BACT</name>
<dbReference type="PANTHER" id="PTHR13939:SF0">
    <property type="entry name" value="NMN AMIDOHYDROLASE-LIKE PROTEIN YFAY"/>
    <property type="match status" value="1"/>
</dbReference>